<keyword evidence="6" id="KW-0418">Kinase</keyword>
<evidence type="ECO:0000256" key="9">
    <source>
        <dbReference type="SAM" id="MobiDB-lite"/>
    </source>
</evidence>
<evidence type="ECO:0000259" key="11">
    <source>
        <dbReference type="Pfam" id="PF02518"/>
    </source>
</evidence>
<dbReference type="Pfam" id="PF07730">
    <property type="entry name" value="HisKA_3"/>
    <property type="match status" value="1"/>
</dbReference>
<comment type="caution">
    <text evidence="14">The sequence shown here is derived from an EMBL/GenBank/DDBJ whole genome shotgun (WGS) entry which is preliminary data.</text>
</comment>
<keyword evidence="10" id="KW-0812">Transmembrane</keyword>
<dbReference type="CDD" id="cd16917">
    <property type="entry name" value="HATPase_UhpB-NarQ-NarX-like"/>
    <property type="match status" value="1"/>
</dbReference>
<evidence type="ECO:0000259" key="13">
    <source>
        <dbReference type="Pfam" id="PF23539"/>
    </source>
</evidence>
<dbReference type="GO" id="GO:0016020">
    <property type="term" value="C:membrane"/>
    <property type="evidence" value="ECO:0007669"/>
    <property type="project" value="InterPro"/>
</dbReference>
<dbReference type="GO" id="GO:0005524">
    <property type="term" value="F:ATP binding"/>
    <property type="evidence" value="ECO:0007669"/>
    <property type="project" value="UniProtKB-KW"/>
</dbReference>
<feature type="domain" description="DUF7134" evidence="13">
    <location>
        <begin position="28"/>
        <end position="182"/>
    </location>
</feature>
<reference evidence="14" key="1">
    <citation type="journal article" date="2014" name="Int. J. Syst. Evol. Microbiol.">
        <title>Complete genome sequence of Corynebacterium casei LMG S-19264T (=DSM 44701T), isolated from a smear-ripened cheese.</title>
        <authorList>
            <consortium name="US DOE Joint Genome Institute (JGI-PGF)"/>
            <person name="Walter F."/>
            <person name="Albersmeier A."/>
            <person name="Kalinowski J."/>
            <person name="Ruckert C."/>
        </authorList>
    </citation>
    <scope>NUCLEOTIDE SEQUENCE</scope>
    <source>
        <strain evidence="14">CGMCC 1.15388</strain>
    </source>
</reference>
<feature type="region of interest" description="Disordered" evidence="9">
    <location>
        <begin position="386"/>
        <end position="408"/>
    </location>
</feature>
<keyword evidence="8" id="KW-0902">Two-component regulatory system</keyword>
<evidence type="ECO:0000259" key="12">
    <source>
        <dbReference type="Pfam" id="PF07730"/>
    </source>
</evidence>
<dbReference type="InterPro" id="IPR003594">
    <property type="entry name" value="HATPase_dom"/>
</dbReference>
<dbReference type="AlphaFoldDB" id="A0A917AVZ4"/>
<feature type="transmembrane region" description="Helical" evidence="10">
    <location>
        <begin position="116"/>
        <end position="133"/>
    </location>
</feature>
<dbReference type="InterPro" id="IPR011712">
    <property type="entry name" value="Sig_transdc_His_kin_sub3_dim/P"/>
</dbReference>
<feature type="region of interest" description="Disordered" evidence="9">
    <location>
        <begin position="444"/>
        <end position="467"/>
    </location>
</feature>
<name>A0A917AVZ4_9MICC</name>
<keyword evidence="4" id="KW-0808">Transferase</keyword>
<keyword evidence="3" id="KW-0597">Phosphoprotein</keyword>
<dbReference type="PANTHER" id="PTHR24421">
    <property type="entry name" value="NITRATE/NITRITE SENSOR PROTEIN NARX-RELATED"/>
    <property type="match status" value="1"/>
</dbReference>
<evidence type="ECO:0000256" key="1">
    <source>
        <dbReference type="ARBA" id="ARBA00000085"/>
    </source>
</evidence>
<feature type="domain" description="Histidine kinase/HSP90-like ATPase" evidence="11">
    <location>
        <begin position="346"/>
        <end position="438"/>
    </location>
</feature>
<gene>
    <name evidence="14" type="ORF">GCM10011401_25120</name>
</gene>
<evidence type="ECO:0000256" key="2">
    <source>
        <dbReference type="ARBA" id="ARBA00012438"/>
    </source>
</evidence>
<evidence type="ECO:0000313" key="14">
    <source>
        <dbReference type="EMBL" id="GGE76733.1"/>
    </source>
</evidence>
<keyword evidence="15" id="KW-1185">Reference proteome</keyword>
<organism evidence="14 15">
    <name type="scientific">Nesterenkonia cremea</name>
    <dbReference type="NCBI Taxonomy" id="1882340"/>
    <lineage>
        <taxon>Bacteria</taxon>
        <taxon>Bacillati</taxon>
        <taxon>Actinomycetota</taxon>
        <taxon>Actinomycetes</taxon>
        <taxon>Micrococcales</taxon>
        <taxon>Micrococcaceae</taxon>
        <taxon>Nesterenkonia</taxon>
    </lineage>
</organism>
<evidence type="ECO:0000256" key="8">
    <source>
        <dbReference type="ARBA" id="ARBA00023012"/>
    </source>
</evidence>
<dbReference type="EMBL" id="BMIS01000014">
    <property type="protein sequence ID" value="GGE76733.1"/>
    <property type="molecule type" value="Genomic_DNA"/>
</dbReference>
<dbReference type="RefSeq" id="WP_188686291.1">
    <property type="nucleotide sequence ID" value="NZ_BMIS01000014.1"/>
</dbReference>
<evidence type="ECO:0000313" key="15">
    <source>
        <dbReference type="Proteomes" id="UP000633136"/>
    </source>
</evidence>
<feature type="transmembrane region" description="Helical" evidence="10">
    <location>
        <begin position="140"/>
        <end position="159"/>
    </location>
</feature>
<dbReference type="PANTHER" id="PTHR24421:SF10">
    <property type="entry name" value="NITRATE_NITRITE SENSOR PROTEIN NARQ"/>
    <property type="match status" value="1"/>
</dbReference>
<evidence type="ECO:0000256" key="7">
    <source>
        <dbReference type="ARBA" id="ARBA00022840"/>
    </source>
</evidence>
<evidence type="ECO:0000256" key="6">
    <source>
        <dbReference type="ARBA" id="ARBA00022777"/>
    </source>
</evidence>
<feature type="domain" description="Signal transduction histidine kinase subgroup 3 dimerisation and phosphoacceptor" evidence="12">
    <location>
        <begin position="234"/>
        <end position="299"/>
    </location>
</feature>
<dbReference type="InterPro" id="IPR050482">
    <property type="entry name" value="Sensor_HK_TwoCompSys"/>
</dbReference>
<reference evidence="14" key="2">
    <citation type="submission" date="2020-09" db="EMBL/GenBank/DDBJ databases">
        <authorList>
            <person name="Sun Q."/>
            <person name="Zhou Y."/>
        </authorList>
    </citation>
    <scope>NUCLEOTIDE SEQUENCE</scope>
    <source>
        <strain evidence="14">CGMCC 1.15388</strain>
    </source>
</reference>
<evidence type="ECO:0000256" key="10">
    <source>
        <dbReference type="SAM" id="Phobius"/>
    </source>
</evidence>
<evidence type="ECO:0000256" key="4">
    <source>
        <dbReference type="ARBA" id="ARBA00022679"/>
    </source>
</evidence>
<dbReference type="Pfam" id="PF02518">
    <property type="entry name" value="HATPase_c"/>
    <property type="match status" value="1"/>
</dbReference>
<dbReference type="Gene3D" id="3.30.565.10">
    <property type="entry name" value="Histidine kinase-like ATPase, C-terminal domain"/>
    <property type="match status" value="1"/>
</dbReference>
<accession>A0A917AVZ4</accession>
<dbReference type="Gene3D" id="1.20.5.1930">
    <property type="match status" value="1"/>
</dbReference>
<feature type="transmembrane region" description="Helical" evidence="10">
    <location>
        <begin position="179"/>
        <end position="198"/>
    </location>
</feature>
<evidence type="ECO:0000256" key="5">
    <source>
        <dbReference type="ARBA" id="ARBA00022741"/>
    </source>
</evidence>
<keyword evidence="10" id="KW-1133">Transmembrane helix</keyword>
<feature type="region of interest" description="Disordered" evidence="9">
    <location>
        <begin position="1"/>
        <end position="35"/>
    </location>
</feature>
<evidence type="ECO:0000256" key="3">
    <source>
        <dbReference type="ARBA" id="ARBA00022553"/>
    </source>
</evidence>
<feature type="transmembrane region" description="Helical" evidence="10">
    <location>
        <begin position="95"/>
        <end position="110"/>
    </location>
</feature>
<proteinExistence type="predicted"/>
<protein>
    <recommendedName>
        <fullName evidence="2">histidine kinase</fullName>
        <ecNumber evidence="2">2.7.13.3</ecNumber>
    </recommendedName>
</protein>
<dbReference type="GO" id="GO:0046983">
    <property type="term" value="F:protein dimerization activity"/>
    <property type="evidence" value="ECO:0007669"/>
    <property type="project" value="InterPro"/>
</dbReference>
<feature type="transmembrane region" description="Helical" evidence="10">
    <location>
        <begin position="69"/>
        <end position="88"/>
    </location>
</feature>
<dbReference type="Proteomes" id="UP000633136">
    <property type="component" value="Unassembled WGS sequence"/>
</dbReference>
<dbReference type="InterPro" id="IPR055558">
    <property type="entry name" value="DUF7134"/>
</dbReference>
<keyword evidence="7" id="KW-0067">ATP-binding</keyword>
<dbReference type="GO" id="GO:0000155">
    <property type="term" value="F:phosphorelay sensor kinase activity"/>
    <property type="evidence" value="ECO:0007669"/>
    <property type="project" value="InterPro"/>
</dbReference>
<keyword evidence="10" id="KW-0472">Membrane</keyword>
<dbReference type="EC" id="2.7.13.3" evidence="2"/>
<dbReference type="SUPFAM" id="SSF55874">
    <property type="entry name" value="ATPase domain of HSP90 chaperone/DNA topoisomerase II/histidine kinase"/>
    <property type="match status" value="1"/>
</dbReference>
<feature type="transmembrane region" description="Helical" evidence="10">
    <location>
        <begin position="43"/>
        <end position="63"/>
    </location>
</feature>
<dbReference type="InterPro" id="IPR036890">
    <property type="entry name" value="HATPase_C_sf"/>
</dbReference>
<sequence>MPTEQNPAAQEPQPTPGQQREQDPVPDQWVRRRPTSDEARTDALIAAVMFCLGILALTLFRMVGFYDDPAGPVTSLLCIALGTVPLALRRLYPTLTLFVVAIAMVFIAELEVPETLIINIAVFMAIYTVGAWSRDRRRAVRVQTVVVVAMLLWLFSAFLRETLSVEEDVLAGEMTPALAYWLYQLLINLLYFAGAVWFGHHAWGKARTEARLEEQTEALQAERAVVASQAVSLERLRIARELHDSVAHHVSLMGVQAGAARTLLKTDDAAAEDFIRQIESSARSSVSEMQSILGVLRDGSAEAEEPASALGIDQIDDLLAAARTAGLETRYEVHGEPKALRPVYSLTLYRIAQEALTNIRKHAGEGAATDVRLRWRSASVELEILDDGGRRRHHGTAQPSSGHGLPGMRERAAALGGSFDCGPREPTGFFIRVDLPVAEAEAVPAGVRPASGAGADEAGRNESGGVS</sequence>
<dbReference type="Pfam" id="PF23539">
    <property type="entry name" value="DUF7134"/>
    <property type="match status" value="1"/>
</dbReference>
<comment type="catalytic activity">
    <reaction evidence="1">
        <text>ATP + protein L-histidine = ADP + protein N-phospho-L-histidine.</text>
        <dbReference type="EC" id="2.7.13.3"/>
    </reaction>
</comment>
<keyword evidence="5" id="KW-0547">Nucleotide-binding</keyword>